<dbReference type="EMBL" id="CM047747">
    <property type="protein sequence ID" value="KAJ0017339.1"/>
    <property type="molecule type" value="Genomic_DNA"/>
</dbReference>
<name>A0ACC0XIC1_9ROSI</name>
<evidence type="ECO:0000313" key="1">
    <source>
        <dbReference type="EMBL" id="KAJ0017339.1"/>
    </source>
</evidence>
<gene>
    <name evidence="1" type="ORF">Pint_11392</name>
</gene>
<evidence type="ECO:0000313" key="2">
    <source>
        <dbReference type="Proteomes" id="UP001163603"/>
    </source>
</evidence>
<proteinExistence type="predicted"/>
<dbReference type="Proteomes" id="UP001163603">
    <property type="component" value="Chromosome 12"/>
</dbReference>
<comment type="caution">
    <text evidence="1">The sequence shown here is derived from an EMBL/GenBank/DDBJ whole genome shotgun (WGS) entry which is preliminary data.</text>
</comment>
<keyword evidence="2" id="KW-1185">Reference proteome</keyword>
<protein>
    <submittedName>
        <fullName evidence="1">Uncharacterized protein</fullName>
    </submittedName>
</protein>
<reference evidence="2" key="1">
    <citation type="journal article" date="2023" name="G3 (Bethesda)">
        <title>Genome assembly and association tests identify interacting loci associated with vigor, precocity, and sex in interspecific pistachio rootstocks.</title>
        <authorList>
            <person name="Palmer W."/>
            <person name="Jacygrad E."/>
            <person name="Sagayaradj S."/>
            <person name="Cavanaugh K."/>
            <person name="Han R."/>
            <person name="Bertier L."/>
            <person name="Beede B."/>
            <person name="Kafkas S."/>
            <person name="Golino D."/>
            <person name="Preece J."/>
            <person name="Michelmore R."/>
        </authorList>
    </citation>
    <scope>NUCLEOTIDE SEQUENCE [LARGE SCALE GENOMIC DNA]</scope>
</reference>
<sequence length="131" mass="14872">MSSKDFEDAGHKLDPGQEMEICYALLWRVMGRGSRIPEWKTCMNPFSSKDNPKNTLFCINFFTSIGLGGVPINLREYLKKMPWLIMQQQNLLQNQNQSHQVQKLNGTEGKEGEGVGSEGEETKYTFSCSCN</sequence>
<organism evidence="1 2">
    <name type="scientific">Pistacia integerrima</name>
    <dbReference type="NCBI Taxonomy" id="434235"/>
    <lineage>
        <taxon>Eukaryota</taxon>
        <taxon>Viridiplantae</taxon>
        <taxon>Streptophyta</taxon>
        <taxon>Embryophyta</taxon>
        <taxon>Tracheophyta</taxon>
        <taxon>Spermatophyta</taxon>
        <taxon>Magnoliopsida</taxon>
        <taxon>eudicotyledons</taxon>
        <taxon>Gunneridae</taxon>
        <taxon>Pentapetalae</taxon>
        <taxon>rosids</taxon>
        <taxon>malvids</taxon>
        <taxon>Sapindales</taxon>
        <taxon>Anacardiaceae</taxon>
        <taxon>Pistacia</taxon>
    </lineage>
</organism>
<accession>A0ACC0XIC1</accession>